<dbReference type="Proteomes" id="UP000721236">
    <property type="component" value="Unassembled WGS sequence"/>
</dbReference>
<dbReference type="InterPro" id="IPR014861">
    <property type="entry name" value="CNP1-like_dom"/>
</dbReference>
<evidence type="ECO:0000256" key="1">
    <source>
        <dbReference type="SAM" id="SignalP"/>
    </source>
</evidence>
<sequence>MSRLAGFRRHPRLAACLASAAIGAVLAGCSTAVETPKRQAQIEAEEAEGTRFIDPFGDKDFKEVETKLPPPPAEANLIPFDVSTTGRLTFAVDSKSVVVGEDGAVRYAVVITSPTGARNVSYEGVRCDVFERKLFATLPPGAKDWVRNRSDDRQGWQRMNTSVRNSYAATLATDYLCEGRTPVRKADDIVRALRDSVPRGGIYR</sequence>
<feature type="chain" id="PRO_5045468811" description="CNP1-like uncharacterized domain-containing protein" evidence="1">
    <location>
        <begin position="28"/>
        <end position="204"/>
    </location>
</feature>
<evidence type="ECO:0000313" key="3">
    <source>
        <dbReference type="EMBL" id="CAG9176657.1"/>
    </source>
</evidence>
<comment type="caution">
    <text evidence="3">The sequence shown here is derived from an EMBL/GenBank/DDBJ whole genome shotgun (WGS) entry which is preliminary data.</text>
</comment>
<gene>
    <name evidence="3" type="ORF">LMG21510_03085</name>
</gene>
<keyword evidence="4" id="KW-1185">Reference proteome</keyword>
<proteinExistence type="predicted"/>
<dbReference type="EMBL" id="CAJZAH010000003">
    <property type="protein sequence ID" value="CAG9176657.1"/>
    <property type="molecule type" value="Genomic_DNA"/>
</dbReference>
<dbReference type="Pfam" id="PF08750">
    <property type="entry name" value="CNP1"/>
    <property type="match status" value="1"/>
</dbReference>
<keyword evidence="1" id="KW-0732">Signal</keyword>
<dbReference type="PROSITE" id="PS51257">
    <property type="entry name" value="PROKAR_LIPOPROTEIN"/>
    <property type="match status" value="1"/>
</dbReference>
<accession>A0ABM8X9K9</accession>
<feature type="domain" description="CNP1-like uncharacterised" evidence="2">
    <location>
        <begin position="58"/>
        <end position="194"/>
    </location>
</feature>
<evidence type="ECO:0000259" key="2">
    <source>
        <dbReference type="Pfam" id="PF08750"/>
    </source>
</evidence>
<evidence type="ECO:0000313" key="4">
    <source>
        <dbReference type="Proteomes" id="UP000721236"/>
    </source>
</evidence>
<organism evidence="3 4">
    <name type="scientific">Cupriavidus respiraculi</name>
    <dbReference type="NCBI Taxonomy" id="195930"/>
    <lineage>
        <taxon>Bacteria</taxon>
        <taxon>Pseudomonadati</taxon>
        <taxon>Pseudomonadota</taxon>
        <taxon>Betaproteobacteria</taxon>
        <taxon>Burkholderiales</taxon>
        <taxon>Burkholderiaceae</taxon>
        <taxon>Cupriavidus</taxon>
    </lineage>
</organism>
<feature type="signal peptide" evidence="1">
    <location>
        <begin position="1"/>
        <end position="27"/>
    </location>
</feature>
<reference evidence="3 4" key="1">
    <citation type="submission" date="2021-08" db="EMBL/GenBank/DDBJ databases">
        <authorList>
            <person name="Peeters C."/>
        </authorList>
    </citation>
    <scope>NUCLEOTIDE SEQUENCE [LARGE SCALE GENOMIC DNA]</scope>
    <source>
        <strain evidence="3 4">LMG 21510</strain>
    </source>
</reference>
<name>A0ABM8X9K9_9BURK</name>
<protein>
    <recommendedName>
        <fullName evidence="2">CNP1-like uncharacterized domain-containing protein</fullName>
    </recommendedName>
</protein>
<dbReference type="RefSeq" id="WP_222208564.1">
    <property type="nucleotide sequence ID" value="NZ_CAJZAH010000003.1"/>
</dbReference>